<protein>
    <submittedName>
        <fullName evidence="1">Uncharacterized protein</fullName>
    </submittedName>
</protein>
<gene>
    <name evidence="1" type="ORF">ACFOSS_02975</name>
</gene>
<dbReference type="RefSeq" id="WP_377150536.1">
    <property type="nucleotide sequence ID" value="NZ_JBHSAF010000001.1"/>
</dbReference>
<sequence>MSHSLAVSFPSSIVNPSHAHQHDSQLLQLDISESDAIFVAALNSQTGAQWLRLSQHWRKPLLVQETEHGYRLHHLVPSASRGTPTSANDDERIQQQQLLPFEQWDGEQPVLWLVVPAFMLPLARALVSIHRLDPYLSRHYFRQLTPILSHLTGVDHEALLMQALGAESGLLTERQQAYRQFEKKLVRQYRGH</sequence>
<keyword evidence="2" id="KW-1185">Reference proteome</keyword>
<proteinExistence type="predicted"/>
<name>A0ABV8CK83_9GAMM</name>
<evidence type="ECO:0000313" key="2">
    <source>
        <dbReference type="Proteomes" id="UP001595692"/>
    </source>
</evidence>
<dbReference type="EMBL" id="JBHSAF010000001">
    <property type="protein sequence ID" value="MFC3912429.1"/>
    <property type="molecule type" value="Genomic_DNA"/>
</dbReference>
<dbReference type="Proteomes" id="UP001595692">
    <property type="component" value="Unassembled WGS sequence"/>
</dbReference>
<evidence type="ECO:0000313" key="1">
    <source>
        <dbReference type="EMBL" id="MFC3912429.1"/>
    </source>
</evidence>
<reference evidence="2" key="1">
    <citation type="journal article" date="2019" name="Int. J. Syst. Evol. Microbiol.">
        <title>The Global Catalogue of Microorganisms (GCM) 10K type strain sequencing project: providing services to taxonomists for standard genome sequencing and annotation.</title>
        <authorList>
            <consortium name="The Broad Institute Genomics Platform"/>
            <consortium name="The Broad Institute Genome Sequencing Center for Infectious Disease"/>
            <person name="Wu L."/>
            <person name="Ma J."/>
        </authorList>
    </citation>
    <scope>NUCLEOTIDE SEQUENCE [LARGE SCALE GENOMIC DNA]</scope>
    <source>
        <strain evidence="2">CCUG 54939</strain>
    </source>
</reference>
<organism evidence="1 2">
    <name type="scientific">Pseudaeromonas sharmana</name>
    <dbReference type="NCBI Taxonomy" id="328412"/>
    <lineage>
        <taxon>Bacteria</taxon>
        <taxon>Pseudomonadati</taxon>
        <taxon>Pseudomonadota</taxon>
        <taxon>Gammaproteobacteria</taxon>
        <taxon>Aeromonadales</taxon>
        <taxon>Aeromonadaceae</taxon>
        <taxon>Pseudaeromonas</taxon>
    </lineage>
</organism>
<comment type="caution">
    <text evidence="1">The sequence shown here is derived from an EMBL/GenBank/DDBJ whole genome shotgun (WGS) entry which is preliminary data.</text>
</comment>
<accession>A0ABV8CK83</accession>